<keyword evidence="6 11" id="KW-0680">Restriction system</keyword>
<dbReference type="PANTHER" id="PTHR30195">
    <property type="entry name" value="TYPE I SITE-SPECIFIC DEOXYRIBONUCLEASE PROTEIN SUBUNIT M AND R"/>
    <property type="match status" value="1"/>
</dbReference>
<gene>
    <name evidence="14" type="ORF">CY0110_15350</name>
</gene>
<organism evidence="14 15">
    <name type="scientific">Crocosphaera chwakensis CCY0110</name>
    <dbReference type="NCBI Taxonomy" id="391612"/>
    <lineage>
        <taxon>Bacteria</taxon>
        <taxon>Bacillati</taxon>
        <taxon>Cyanobacteriota</taxon>
        <taxon>Cyanophyceae</taxon>
        <taxon>Oscillatoriophycideae</taxon>
        <taxon>Chroococcales</taxon>
        <taxon>Aphanothecaceae</taxon>
        <taxon>Crocosphaera</taxon>
        <taxon>Crocosphaera chwakensis</taxon>
    </lineage>
</organism>
<feature type="domain" description="Helicase ATP-binding" evidence="13">
    <location>
        <begin position="227"/>
        <end position="393"/>
    </location>
</feature>
<dbReference type="Pfam" id="PF22679">
    <property type="entry name" value="T1R_D3-like"/>
    <property type="match status" value="1"/>
</dbReference>
<dbReference type="CDD" id="cd22332">
    <property type="entry name" value="HsdR_N"/>
    <property type="match status" value="1"/>
</dbReference>
<keyword evidence="7" id="KW-0255">Endonuclease</keyword>
<dbReference type="PANTHER" id="PTHR30195:SF15">
    <property type="entry name" value="TYPE I RESTRICTION ENZYME HINDI ENDONUCLEASE SUBUNIT"/>
    <property type="match status" value="1"/>
</dbReference>
<evidence type="ECO:0000259" key="13">
    <source>
        <dbReference type="PROSITE" id="PS51192"/>
    </source>
</evidence>
<comment type="similarity">
    <text evidence="2 11">Belongs to the HsdR family.</text>
</comment>
<feature type="coiled-coil region" evidence="12">
    <location>
        <begin position="414"/>
        <end position="441"/>
    </location>
</feature>
<protein>
    <recommendedName>
        <fullName evidence="11">Type I restriction enzyme endonuclease subunit</fullName>
        <shortName evidence="11">R protein</shortName>
        <ecNumber evidence="11">3.1.21.3</ecNumber>
    </recommendedName>
</protein>
<keyword evidence="4" id="KW-0540">Nuclease</keyword>
<name>A3IWD5_9CHRO</name>
<evidence type="ECO:0000256" key="1">
    <source>
        <dbReference type="ARBA" id="ARBA00000851"/>
    </source>
</evidence>
<evidence type="ECO:0000256" key="6">
    <source>
        <dbReference type="ARBA" id="ARBA00022747"/>
    </source>
</evidence>
<evidence type="ECO:0000256" key="2">
    <source>
        <dbReference type="ARBA" id="ARBA00008598"/>
    </source>
</evidence>
<evidence type="ECO:0000256" key="12">
    <source>
        <dbReference type="SAM" id="Coils"/>
    </source>
</evidence>
<dbReference type="NCBIfam" id="TIGR00348">
    <property type="entry name" value="hsdR"/>
    <property type="match status" value="1"/>
</dbReference>
<proteinExistence type="inferred from homology"/>
<dbReference type="Pfam" id="PF18766">
    <property type="entry name" value="SWI2_SNF2"/>
    <property type="match status" value="1"/>
</dbReference>
<dbReference type="GO" id="GO:0005524">
    <property type="term" value="F:ATP binding"/>
    <property type="evidence" value="ECO:0007669"/>
    <property type="project" value="UniProtKB-KW"/>
</dbReference>
<keyword evidence="15" id="KW-1185">Reference proteome</keyword>
<dbReference type="InterPro" id="IPR014001">
    <property type="entry name" value="Helicase_ATP-bd"/>
</dbReference>
<evidence type="ECO:0000256" key="9">
    <source>
        <dbReference type="ARBA" id="ARBA00022840"/>
    </source>
</evidence>
<evidence type="ECO:0000256" key="8">
    <source>
        <dbReference type="ARBA" id="ARBA00022801"/>
    </source>
</evidence>
<dbReference type="eggNOG" id="COG0610">
    <property type="taxonomic scope" value="Bacteria"/>
</dbReference>
<keyword evidence="10 11" id="KW-0238">DNA-binding</keyword>
<evidence type="ECO:0000256" key="5">
    <source>
        <dbReference type="ARBA" id="ARBA00022741"/>
    </source>
</evidence>
<evidence type="ECO:0000256" key="4">
    <source>
        <dbReference type="ARBA" id="ARBA00022722"/>
    </source>
</evidence>
<comment type="function">
    <text evidence="11">Subunit R is required for both nuclease and ATPase activities, but not for modification.</text>
</comment>
<keyword evidence="8 11" id="KW-0378">Hydrolase</keyword>
<dbReference type="InterPro" id="IPR055180">
    <property type="entry name" value="HsdR_RecA-like_helicase_dom_2"/>
</dbReference>
<keyword evidence="5 11" id="KW-0547">Nucleotide-binding</keyword>
<dbReference type="SUPFAM" id="SSF52540">
    <property type="entry name" value="P-loop containing nucleoside triphosphate hydrolases"/>
    <property type="match status" value="2"/>
</dbReference>
<dbReference type="EC" id="3.1.21.3" evidence="11"/>
<comment type="caution">
    <text evidence="14">The sequence shown here is derived from an EMBL/GenBank/DDBJ whole genome shotgun (WGS) entry which is preliminary data.</text>
</comment>
<sequence length="989" mass="114671">LTKINPDLSAIAIDLAIEEITRSRSTLSLENANREIYRLLKDGVKVTFQDANDEEVIETIKVIDWKNPNENDFFLASQFWISGEIYTRRTDLLGFINGLPLVFIELKRHHRRLKLAYKDNLRDYKQTIPQLFWYNAFIILSNGSKSRIGSLTSAWEHFSEWKKINSKGEQGIISLETIIRGTCDKKRLLDIIENFTFFYTAKGELVKIVGKNHQFLGVNNAINAVKQIQNNQGKLGVFWHTQGSGKSYSMVFFAQKILRKLHGNWTFLVITDRDDLDKQIYQNFAYAGAVTEPEKNVRANSAEHLKQLLREDHRYVFTLIQKFRVEKGQTYPKLSDRNDIIVVVDEAHRSQYDTFALNMRNALPNAAFIGFTGTPLMAGEEKTKEVFGDYVSVYNFRQSVEDKATVPLYYENRIPELQLTNDELNEDMQNIIENAMLNEDQERLLERQCSREYNLIVNNDRLDKIAADIVTHFLSRGFQGKAMVISIDRFTAVKMYDKVQYYWQQHLNQLRRQLEVSRLTEFGLKKIQKEIQYLESTDMAVIISSSQNEVEDFEKKGLDITPHRQRLINESPGLDEKFKDTNNPLRIVFVCAMWITGFDVPSCSTVYLDKPMKNHTLMQTIARANRVFKEKVNGLIVDYIGVFRNLQEALAIYGSASGGGVKEGDTPVNPKTILVEELREAIAEATNFCQQKGIDLHKLDTTQDAFERAKVWDEALEAVLVSEEVKKPFFALSANVARLYKAILPDTTANEFSKTQMLLEKLAIKIRQELPETNISEVMEEVEELLNESIIAGEFIIPDNSRQLVDLSQLDLEQLEQKFKTGYKHTEAEKLKGTIHRKLQQMVEFNKTRLNYFDKYQKMIEEYNFGSRNVDWFFSELLGFAKELNTEEKRAIAEKLTDEELAIFDLLTKPNINLSKREENEVKDIAQELLATLKREKLVIDWRKRQQTRASVEIVIKDMLDKLPESYSDELYRQKCDEIYQHIYDSYAG</sequence>
<comment type="catalytic activity">
    <reaction evidence="1 11">
        <text>Endonucleolytic cleavage of DNA to give random double-stranded fragments with terminal 5'-phosphates, ATP is simultaneously hydrolyzed.</text>
        <dbReference type="EC" id="3.1.21.3"/>
    </reaction>
</comment>
<evidence type="ECO:0000256" key="11">
    <source>
        <dbReference type="RuleBase" id="RU364115"/>
    </source>
</evidence>
<dbReference type="GO" id="GO:0009035">
    <property type="term" value="F:type I site-specific deoxyribonuclease activity"/>
    <property type="evidence" value="ECO:0007669"/>
    <property type="project" value="UniProtKB-EC"/>
</dbReference>
<dbReference type="InterPro" id="IPR027417">
    <property type="entry name" value="P-loop_NTPase"/>
</dbReference>
<dbReference type="AlphaFoldDB" id="A3IWD5"/>
<dbReference type="Pfam" id="PF11867">
    <property type="entry name" value="T1RH-like_C"/>
    <property type="match status" value="1"/>
</dbReference>
<evidence type="ECO:0000256" key="7">
    <source>
        <dbReference type="ARBA" id="ARBA00022759"/>
    </source>
</evidence>
<dbReference type="InterPro" id="IPR007409">
    <property type="entry name" value="Restrct_endonuc_type1_HsdR_N"/>
</dbReference>
<dbReference type="Pfam" id="PF04313">
    <property type="entry name" value="HSDR_N"/>
    <property type="match status" value="1"/>
</dbReference>
<dbReference type="Gene3D" id="3.90.1570.50">
    <property type="match status" value="1"/>
</dbReference>
<keyword evidence="9 11" id="KW-0067">ATP-binding</keyword>
<dbReference type="InterPro" id="IPR040980">
    <property type="entry name" value="SWI2_SNF2"/>
</dbReference>
<comment type="subunit">
    <text evidence="3 11">The type I restriction/modification system is composed of three polypeptides R, M and S.</text>
</comment>
<dbReference type="CDD" id="cd18800">
    <property type="entry name" value="SF2_C_EcoR124I-like"/>
    <property type="match status" value="1"/>
</dbReference>
<dbReference type="InterPro" id="IPR004473">
    <property type="entry name" value="Restrct_endonuc_typeI_HsdR"/>
</dbReference>
<keyword evidence="12" id="KW-0175">Coiled coil</keyword>
<dbReference type="Gene3D" id="3.40.50.300">
    <property type="entry name" value="P-loop containing nucleotide triphosphate hydrolases"/>
    <property type="match status" value="2"/>
</dbReference>
<feature type="non-terminal residue" evidence="14">
    <location>
        <position position="1"/>
    </location>
</feature>
<dbReference type="EMBL" id="AAXW01000051">
    <property type="protein sequence ID" value="EAZ89186.1"/>
    <property type="molecule type" value="Genomic_DNA"/>
</dbReference>
<dbReference type="OrthoDB" id="9758243at2"/>
<reference evidence="14 15" key="1">
    <citation type="submission" date="2007-03" db="EMBL/GenBank/DDBJ databases">
        <authorList>
            <person name="Stal L."/>
            <person name="Ferriera S."/>
            <person name="Johnson J."/>
            <person name="Kravitz S."/>
            <person name="Beeson K."/>
            <person name="Sutton G."/>
            <person name="Rogers Y.-H."/>
            <person name="Friedman R."/>
            <person name="Frazier M."/>
            <person name="Venter J.C."/>
        </authorList>
    </citation>
    <scope>NUCLEOTIDE SEQUENCE [LARGE SCALE GENOMIC DNA]</scope>
    <source>
        <strain evidence="14 15">CCY0110</strain>
    </source>
</reference>
<dbReference type="InterPro" id="IPR051268">
    <property type="entry name" value="Type-I_R_enzyme_R_subunit"/>
</dbReference>
<dbReference type="CDD" id="cd18030">
    <property type="entry name" value="DEXHc_RE_I_HsdR"/>
    <property type="match status" value="1"/>
</dbReference>
<dbReference type="RefSeq" id="WP_008277691.1">
    <property type="nucleotide sequence ID" value="NZ_AAXW01000051.1"/>
</dbReference>
<dbReference type="GO" id="GO:0009307">
    <property type="term" value="P:DNA restriction-modification system"/>
    <property type="evidence" value="ECO:0007669"/>
    <property type="project" value="UniProtKB-KW"/>
</dbReference>
<evidence type="ECO:0000313" key="14">
    <source>
        <dbReference type="EMBL" id="EAZ89186.1"/>
    </source>
</evidence>
<dbReference type="SMART" id="SM00487">
    <property type="entry name" value="DEXDc"/>
    <property type="match status" value="1"/>
</dbReference>
<accession>A3IWD5</accession>
<dbReference type="Proteomes" id="UP000003781">
    <property type="component" value="Unassembled WGS sequence"/>
</dbReference>
<evidence type="ECO:0000313" key="15">
    <source>
        <dbReference type="Proteomes" id="UP000003781"/>
    </source>
</evidence>
<evidence type="ECO:0000256" key="10">
    <source>
        <dbReference type="ARBA" id="ARBA00023125"/>
    </source>
</evidence>
<dbReference type="InterPro" id="IPR021810">
    <property type="entry name" value="T1RH-like_C"/>
</dbReference>
<dbReference type="GO" id="GO:0003677">
    <property type="term" value="F:DNA binding"/>
    <property type="evidence" value="ECO:0007669"/>
    <property type="project" value="UniProtKB-KW"/>
</dbReference>
<evidence type="ECO:0000256" key="3">
    <source>
        <dbReference type="ARBA" id="ARBA00011296"/>
    </source>
</evidence>
<dbReference type="PROSITE" id="PS51192">
    <property type="entry name" value="HELICASE_ATP_BIND_1"/>
    <property type="match status" value="1"/>
</dbReference>